<feature type="domain" description="CUT" evidence="16">
    <location>
        <begin position="31"/>
        <end position="118"/>
    </location>
</feature>
<evidence type="ECO:0000256" key="10">
    <source>
        <dbReference type="ARBA" id="ARBA00023242"/>
    </source>
</evidence>
<evidence type="ECO:0000256" key="3">
    <source>
        <dbReference type="ARBA" id="ARBA00022553"/>
    </source>
</evidence>
<dbReference type="PANTHER" id="PTHR14043:SF4">
    <property type="entry name" value="HOMEOBOX PROTEIN CUT-LIKE 1"/>
    <property type="match status" value="1"/>
</dbReference>
<protein>
    <recommendedName>
        <fullName evidence="13">DNA-binding protein SATB</fullName>
    </recommendedName>
    <alternativeName>
        <fullName evidence="13">Special AT-rich sequence-binding protein</fullName>
    </alternativeName>
</protein>
<feature type="region of interest" description="Disordered" evidence="14">
    <location>
        <begin position="137"/>
        <end position="204"/>
    </location>
</feature>
<dbReference type="Gene3D" id="1.10.260.40">
    <property type="entry name" value="lambda repressor-like DNA-binding domains"/>
    <property type="match status" value="2"/>
</dbReference>
<keyword evidence="3" id="KW-0597">Phosphoprotein</keyword>
<reference evidence="18" key="1">
    <citation type="submission" date="2013-10" db="EMBL/GenBank/DDBJ databases">
        <authorList>
            <person name="Schartl M."/>
            <person name="Warren W."/>
        </authorList>
    </citation>
    <scope>NUCLEOTIDE SEQUENCE [LARGE SCALE GENOMIC DNA]</scope>
    <source>
        <strain evidence="18">female</strain>
    </source>
</reference>
<dbReference type="PROSITE" id="PS51042">
    <property type="entry name" value="CUT"/>
    <property type="match status" value="2"/>
</dbReference>
<evidence type="ECO:0000256" key="9">
    <source>
        <dbReference type="ARBA" id="ARBA00023163"/>
    </source>
</evidence>
<comment type="subcellular location">
    <subcellularLocation>
        <location evidence="1 11 12">Nucleus</location>
    </subcellularLocation>
</comment>
<keyword evidence="8 11" id="KW-0371">Homeobox</keyword>
<dbReference type="GO" id="GO:0005634">
    <property type="term" value="C:nucleus"/>
    <property type="evidence" value="ECO:0007669"/>
    <property type="project" value="UniProtKB-SubCell"/>
</dbReference>
<dbReference type="GO" id="GO:0000977">
    <property type="term" value="F:RNA polymerase II transcription regulatory region sequence-specific DNA binding"/>
    <property type="evidence" value="ECO:0007669"/>
    <property type="project" value="TreeGrafter"/>
</dbReference>
<keyword evidence="5 13" id="KW-0805">Transcription regulation</keyword>
<dbReference type="OMA" id="LPGPDYM"/>
<dbReference type="FunFam" id="1.10.260.40:FF:000010">
    <property type="entry name" value="Cut-like homeobox 1a"/>
    <property type="match status" value="1"/>
</dbReference>
<keyword evidence="4" id="KW-0677">Repeat</keyword>
<feature type="region of interest" description="Disordered" evidence="14">
    <location>
        <begin position="503"/>
        <end position="529"/>
    </location>
</feature>
<evidence type="ECO:0000259" key="16">
    <source>
        <dbReference type="PROSITE" id="PS51042"/>
    </source>
</evidence>
<evidence type="ECO:0000256" key="11">
    <source>
        <dbReference type="PROSITE-ProRule" id="PRU00108"/>
    </source>
</evidence>
<keyword evidence="9 13" id="KW-0804">Transcription</keyword>
<keyword evidence="10 11" id="KW-0539">Nucleus</keyword>
<dbReference type="Proteomes" id="UP000028760">
    <property type="component" value="Unassembled WGS sequence"/>
</dbReference>
<dbReference type="EMBL" id="AYCK01003515">
    <property type="status" value="NOT_ANNOTATED_CDS"/>
    <property type="molecule type" value="Genomic_DNA"/>
</dbReference>
<evidence type="ECO:0000256" key="13">
    <source>
        <dbReference type="RuleBase" id="RU361129"/>
    </source>
</evidence>
<sequence>SSIPTSTPGSASAAVPLAASSPQPPPASPDMAPVNDGEDMDTAEIARQVKEQLIKHNIGQRVFGHYVLGLSQGSVSEILARPKPWNKLTIRGKEPFHKMRQFLADEQNILALRSIQGRQRAVLIIIVRQLLSQMKSTQAEGTPKTSASCSPAPESPLSSAEESVNGLAGDPLASQSSGLKPLSEDPSGGESQPGTPLPLPGHSGLSIQEMVAMSPELDTYAITKKVKEVLTDNNLEGQRLFGETILGLTQGSVSDLLARPKPWHKLSLKGREPFVRMQLWLQDPHSVEKLMDMKRLEKKAAYMKRRLSSLSDSHSVDGVLPGPDYMQGSQSPVGQQQLKKPRVVLGPEEKEALKKAYQQKPYPSPKTIEELASQLNLKTSTVINWFHNYRSRIRRELFIEEIQAAGGMGPGSEGGSPSLRGSKSGEGDSCDGTESEGTVETRQGLGVGLEDHRGACKDQGMEVESEAGGSNDSPAELDCSASGLAGPGSSCVQSGLGIFGLTEASSTSSASSTNVPARNPRDNNLRKKKAANLNNIIHRLEKAASKEDPSEWEF</sequence>
<dbReference type="SUPFAM" id="SSF47413">
    <property type="entry name" value="lambda repressor-like DNA-binding domains"/>
    <property type="match status" value="2"/>
</dbReference>
<dbReference type="eggNOG" id="KOG2252">
    <property type="taxonomic scope" value="Eukaryota"/>
</dbReference>
<dbReference type="PROSITE" id="PS00027">
    <property type="entry name" value="HOMEOBOX_1"/>
    <property type="match status" value="1"/>
</dbReference>
<dbReference type="Pfam" id="PF00046">
    <property type="entry name" value="Homeodomain"/>
    <property type="match status" value="1"/>
</dbReference>
<evidence type="ECO:0000256" key="6">
    <source>
        <dbReference type="ARBA" id="ARBA00023054"/>
    </source>
</evidence>
<dbReference type="Ensembl" id="ENSPFOT00000029582.1">
    <property type="protein sequence ID" value="ENSPFOP00000025330.1"/>
    <property type="gene ID" value="ENSPFOG00000024261.1"/>
</dbReference>
<organism evidence="17 18">
    <name type="scientific">Poecilia formosa</name>
    <name type="common">Amazon molly</name>
    <name type="synonym">Limia formosa</name>
    <dbReference type="NCBI Taxonomy" id="48698"/>
    <lineage>
        <taxon>Eukaryota</taxon>
        <taxon>Metazoa</taxon>
        <taxon>Chordata</taxon>
        <taxon>Craniata</taxon>
        <taxon>Vertebrata</taxon>
        <taxon>Euteleostomi</taxon>
        <taxon>Actinopterygii</taxon>
        <taxon>Neopterygii</taxon>
        <taxon>Teleostei</taxon>
        <taxon>Neoteleostei</taxon>
        <taxon>Acanthomorphata</taxon>
        <taxon>Ovalentaria</taxon>
        <taxon>Atherinomorphae</taxon>
        <taxon>Cyprinodontiformes</taxon>
        <taxon>Poeciliidae</taxon>
        <taxon>Poeciliinae</taxon>
        <taxon>Poecilia</taxon>
    </lineage>
</organism>
<evidence type="ECO:0000256" key="7">
    <source>
        <dbReference type="ARBA" id="ARBA00023125"/>
    </source>
</evidence>
<reference evidence="17" key="2">
    <citation type="submission" date="2025-08" db="UniProtKB">
        <authorList>
            <consortium name="Ensembl"/>
        </authorList>
    </citation>
    <scope>IDENTIFICATION</scope>
</reference>
<dbReference type="InterPro" id="IPR003350">
    <property type="entry name" value="CUT_dom"/>
</dbReference>
<evidence type="ECO:0000313" key="18">
    <source>
        <dbReference type="Proteomes" id="UP000028760"/>
    </source>
</evidence>
<dbReference type="Gene3D" id="1.10.10.60">
    <property type="entry name" value="Homeodomain-like"/>
    <property type="match status" value="1"/>
</dbReference>
<dbReference type="PROSITE" id="PS50071">
    <property type="entry name" value="HOMEOBOX_2"/>
    <property type="match status" value="1"/>
</dbReference>
<evidence type="ECO:0000256" key="8">
    <source>
        <dbReference type="ARBA" id="ARBA00023155"/>
    </source>
</evidence>
<dbReference type="SUPFAM" id="SSF46689">
    <property type="entry name" value="Homeodomain-like"/>
    <property type="match status" value="1"/>
</dbReference>
<dbReference type="AlphaFoldDB" id="A0A096M1N9"/>
<dbReference type="FunFam" id="1.10.260.40:FF:000004">
    <property type="entry name" value="Cut-like homeobox 1a"/>
    <property type="match status" value="1"/>
</dbReference>
<dbReference type="STRING" id="48698.ENSPFOP00000025330"/>
<evidence type="ECO:0000313" key="17">
    <source>
        <dbReference type="Ensembl" id="ENSPFOP00000025330.1"/>
    </source>
</evidence>
<dbReference type="PANTHER" id="PTHR14043">
    <property type="entry name" value="CCAAT DISPLACEMENT PROTEIN-RELATED"/>
    <property type="match status" value="1"/>
</dbReference>
<feature type="DNA-binding region" description="Homeobox" evidence="11">
    <location>
        <begin position="338"/>
        <end position="397"/>
    </location>
</feature>
<dbReference type="GeneTree" id="ENSGT00940000159751"/>
<keyword evidence="18" id="KW-1185">Reference proteome</keyword>
<accession>A0A096M1N9</accession>
<dbReference type="SMART" id="SM00389">
    <property type="entry name" value="HOX"/>
    <property type="match status" value="1"/>
</dbReference>
<evidence type="ECO:0000256" key="1">
    <source>
        <dbReference type="ARBA" id="ARBA00004123"/>
    </source>
</evidence>
<dbReference type="CDD" id="cd00086">
    <property type="entry name" value="homeodomain"/>
    <property type="match status" value="1"/>
</dbReference>
<keyword evidence="7 11" id="KW-0238">DNA-binding</keyword>
<dbReference type="InterPro" id="IPR017970">
    <property type="entry name" value="Homeobox_CS"/>
</dbReference>
<dbReference type="InterPro" id="IPR010982">
    <property type="entry name" value="Lambda_DNA-bd_dom_sf"/>
</dbReference>
<feature type="region of interest" description="Disordered" evidence="14">
    <location>
        <begin position="1"/>
        <end position="38"/>
    </location>
</feature>
<feature type="domain" description="Homeobox" evidence="15">
    <location>
        <begin position="336"/>
        <end position="396"/>
    </location>
</feature>
<dbReference type="GO" id="GO:0000981">
    <property type="term" value="F:DNA-binding transcription factor activity, RNA polymerase II-specific"/>
    <property type="evidence" value="ECO:0007669"/>
    <property type="project" value="InterPro"/>
</dbReference>
<evidence type="ECO:0000259" key="15">
    <source>
        <dbReference type="PROSITE" id="PS50071"/>
    </source>
</evidence>
<name>A0A096M1N9_POEFO</name>
<evidence type="ECO:0000256" key="4">
    <source>
        <dbReference type="ARBA" id="ARBA00022737"/>
    </source>
</evidence>
<dbReference type="InterPro" id="IPR009057">
    <property type="entry name" value="Homeodomain-like_sf"/>
</dbReference>
<evidence type="ECO:0000256" key="12">
    <source>
        <dbReference type="RuleBase" id="RU000682"/>
    </source>
</evidence>
<dbReference type="Pfam" id="PF02376">
    <property type="entry name" value="CUT"/>
    <property type="match status" value="2"/>
</dbReference>
<evidence type="ECO:0000256" key="14">
    <source>
        <dbReference type="SAM" id="MobiDB-lite"/>
    </source>
</evidence>
<proteinExistence type="inferred from homology"/>
<dbReference type="InterPro" id="IPR001356">
    <property type="entry name" value="HD"/>
</dbReference>
<reference evidence="17" key="3">
    <citation type="submission" date="2025-09" db="UniProtKB">
        <authorList>
            <consortium name="Ensembl"/>
        </authorList>
    </citation>
    <scope>IDENTIFICATION</scope>
</reference>
<feature type="compositionally biased region" description="Low complexity" evidence="14">
    <location>
        <begin position="8"/>
        <end position="21"/>
    </location>
</feature>
<dbReference type="SMART" id="SM01109">
    <property type="entry name" value="CUT"/>
    <property type="match status" value="2"/>
</dbReference>
<feature type="compositionally biased region" description="Low complexity" evidence="14">
    <location>
        <begin position="504"/>
        <end position="513"/>
    </location>
</feature>
<feature type="compositionally biased region" description="Low complexity" evidence="14">
    <location>
        <begin position="146"/>
        <end position="163"/>
    </location>
</feature>
<evidence type="ECO:0000256" key="2">
    <source>
        <dbReference type="ARBA" id="ARBA00008190"/>
    </source>
</evidence>
<feature type="compositionally biased region" description="Basic and acidic residues" evidence="14">
    <location>
        <begin position="449"/>
        <end position="460"/>
    </location>
</feature>
<feature type="region of interest" description="Disordered" evidence="14">
    <location>
        <begin position="406"/>
        <end position="481"/>
    </location>
</feature>
<keyword evidence="6" id="KW-0175">Coiled coil</keyword>
<dbReference type="FunFam" id="1.10.10.60:FF:000116">
    <property type="entry name" value="Cut-like homeobox 2b"/>
    <property type="match status" value="1"/>
</dbReference>
<comment type="similarity">
    <text evidence="2 13">Belongs to the CUT homeobox family.</text>
</comment>
<feature type="domain" description="CUT" evidence="16">
    <location>
        <begin position="208"/>
        <end position="296"/>
    </location>
</feature>
<evidence type="ECO:0000256" key="5">
    <source>
        <dbReference type="ARBA" id="ARBA00023015"/>
    </source>
</evidence>